<keyword evidence="4" id="KW-1185">Reference proteome</keyword>
<feature type="chain" id="PRO_5021918032" evidence="2">
    <location>
        <begin position="21"/>
        <end position="141"/>
    </location>
</feature>
<dbReference type="EMBL" id="BKAJ01000077">
    <property type="protein sequence ID" value="GEP57284.1"/>
    <property type="molecule type" value="Genomic_DNA"/>
</dbReference>
<name>A0A512NEC1_9HYPH</name>
<gene>
    <name evidence="3" type="ORF">RSO01_44500</name>
</gene>
<organism evidence="3 4">
    <name type="scientific">Reyranella soli</name>
    <dbReference type="NCBI Taxonomy" id="1230389"/>
    <lineage>
        <taxon>Bacteria</taxon>
        <taxon>Pseudomonadati</taxon>
        <taxon>Pseudomonadota</taxon>
        <taxon>Alphaproteobacteria</taxon>
        <taxon>Hyphomicrobiales</taxon>
        <taxon>Reyranellaceae</taxon>
        <taxon>Reyranella</taxon>
    </lineage>
</organism>
<feature type="compositionally biased region" description="Polar residues" evidence="1">
    <location>
        <begin position="24"/>
        <end position="37"/>
    </location>
</feature>
<sequence length="141" mass="15056">MTVALLAATVLAATQLTVGAGGATAQSAAVPTTSASLPDSKPMTPERVDWLKKRCAQLVAYYDYYGAGRGENSDGPRNHTRIGASIECQRGNYRKGIDMEASLLVRKAFVVPKPNAPAMEPEDTEAPDITNPTVADNYPFR</sequence>
<evidence type="ECO:0000313" key="4">
    <source>
        <dbReference type="Proteomes" id="UP000321058"/>
    </source>
</evidence>
<accession>A0A512NEC1</accession>
<feature type="region of interest" description="Disordered" evidence="1">
    <location>
        <begin position="23"/>
        <end position="44"/>
    </location>
</feature>
<dbReference type="RefSeq" id="WP_147151660.1">
    <property type="nucleotide sequence ID" value="NZ_BKAJ01000077.1"/>
</dbReference>
<keyword evidence="2" id="KW-0732">Signal</keyword>
<evidence type="ECO:0000313" key="3">
    <source>
        <dbReference type="EMBL" id="GEP57284.1"/>
    </source>
</evidence>
<dbReference type="AlphaFoldDB" id="A0A512NEC1"/>
<comment type="caution">
    <text evidence="3">The sequence shown here is derived from an EMBL/GenBank/DDBJ whole genome shotgun (WGS) entry which is preliminary data.</text>
</comment>
<evidence type="ECO:0000256" key="2">
    <source>
        <dbReference type="SAM" id="SignalP"/>
    </source>
</evidence>
<feature type="signal peptide" evidence="2">
    <location>
        <begin position="1"/>
        <end position="20"/>
    </location>
</feature>
<feature type="region of interest" description="Disordered" evidence="1">
    <location>
        <begin position="115"/>
        <end position="141"/>
    </location>
</feature>
<reference evidence="3 4" key="1">
    <citation type="submission" date="2019-07" db="EMBL/GenBank/DDBJ databases">
        <title>Whole genome shotgun sequence of Reyranella soli NBRC 108950.</title>
        <authorList>
            <person name="Hosoyama A."/>
            <person name="Uohara A."/>
            <person name="Ohji S."/>
            <person name="Ichikawa N."/>
        </authorList>
    </citation>
    <scope>NUCLEOTIDE SEQUENCE [LARGE SCALE GENOMIC DNA]</scope>
    <source>
        <strain evidence="3 4">NBRC 108950</strain>
    </source>
</reference>
<dbReference type="OrthoDB" id="7376605at2"/>
<proteinExistence type="predicted"/>
<evidence type="ECO:0000256" key="1">
    <source>
        <dbReference type="SAM" id="MobiDB-lite"/>
    </source>
</evidence>
<dbReference type="Proteomes" id="UP000321058">
    <property type="component" value="Unassembled WGS sequence"/>
</dbReference>
<protein>
    <submittedName>
        <fullName evidence="3">Uncharacterized protein</fullName>
    </submittedName>
</protein>